<reference evidence="2" key="2">
    <citation type="journal article" date="2021" name="J Anim Sci Technol">
        <title>Complete genome sequence of Paenibacillus konkukensis sp. nov. SK3146 as a potential probiotic strain.</title>
        <authorList>
            <person name="Jung H.I."/>
            <person name="Park S."/>
            <person name="Niu K.M."/>
            <person name="Lee S.W."/>
            <person name="Kothari D."/>
            <person name="Yi K.J."/>
            <person name="Kim S.K."/>
        </authorList>
    </citation>
    <scope>NUCLEOTIDE SEQUENCE</scope>
    <source>
        <strain evidence="2">SK3146</strain>
    </source>
</reference>
<dbReference type="Pfam" id="PF00535">
    <property type="entry name" value="Glycos_transf_2"/>
    <property type="match status" value="1"/>
</dbReference>
<dbReference type="PANTHER" id="PTHR43630:SF2">
    <property type="entry name" value="GLYCOSYLTRANSFERASE"/>
    <property type="match status" value="1"/>
</dbReference>
<dbReference type="InterPro" id="IPR029044">
    <property type="entry name" value="Nucleotide-diphossugar_trans"/>
</dbReference>
<dbReference type="EMBL" id="CP027059">
    <property type="protein sequence ID" value="UQZ87441.1"/>
    <property type="molecule type" value="Genomic_DNA"/>
</dbReference>
<evidence type="ECO:0000313" key="2">
    <source>
        <dbReference type="EMBL" id="UQZ87441.1"/>
    </source>
</evidence>
<dbReference type="GO" id="GO:0016740">
    <property type="term" value="F:transferase activity"/>
    <property type="evidence" value="ECO:0007669"/>
    <property type="project" value="UniProtKB-KW"/>
</dbReference>
<evidence type="ECO:0000259" key="1">
    <source>
        <dbReference type="Pfam" id="PF00535"/>
    </source>
</evidence>
<dbReference type="InterPro" id="IPR001173">
    <property type="entry name" value="Glyco_trans_2-like"/>
</dbReference>
<name>A0ABY4RYP6_9BACL</name>
<keyword evidence="3" id="KW-1185">Reference proteome</keyword>
<evidence type="ECO:0000313" key="3">
    <source>
        <dbReference type="Proteomes" id="UP001057134"/>
    </source>
</evidence>
<sequence>MTLSMVVKNEADRFLKEALSEHRKYIDEAVIIDDGSTDGTAELCLEMLHGIPVKLIRNEQSKFSNEIELRKQQWEETLATNPDWILNLDADEIFERKFADSVRRLIEDSGTDLFCFRLYDFWNATHYREDHLWRSHFFYRPFLLRYRSDRTYTWKETQQHCGRFPENIFALPHRLSDLRLKHLGWSESSHRREKYERYLKLDPDAKFGWKEQYMSILDENPNLIEWME</sequence>
<dbReference type="PANTHER" id="PTHR43630">
    <property type="entry name" value="POLY-BETA-1,6-N-ACETYL-D-GLUCOSAMINE SYNTHASE"/>
    <property type="match status" value="1"/>
</dbReference>
<accession>A0ABY4RYP6</accession>
<dbReference type="SUPFAM" id="SSF53448">
    <property type="entry name" value="Nucleotide-diphospho-sugar transferases"/>
    <property type="match status" value="1"/>
</dbReference>
<reference evidence="2" key="1">
    <citation type="submission" date="2018-02" db="EMBL/GenBank/DDBJ databases">
        <authorList>
            <person name="Kim S.-K."/>
            <person name="Jung H.-I."/>
            <person name="Lee S.-W."/>
        </authorList>
    </citation>
    <scope>NUCLEOTIDE SEQUENCE</scope>
    <source>
        <strain evidence="2">SK3146</strain>
    </source>
</reference>
<proteinExistence type="predicted"/>
<keyword evidence="2" id="KW-0808">Transferase</keyword>
<gene>
    <name evidence="2" type="ORF">SK3146_06742</name>
</gene>
<feature type="domain" description="Glycosyltransferase 2-like" evidence="1">
    <location>
        <begin position="5"/>
        <end position="141"/>
    </location>
</feature>
<dbReference type="Proteomes" id="UP001057134">
    <property type="component" value="Chromosome"/>
</dbReference>
<organism evidence="2 3">
    <name type="scientific">Paenibacillus konkukensis</name>
    <dbReference type="NCBI Taxonomy" id="2020716"/>
    <lineage>
        <taxon>Bacteria</taxon>
        <taxon>Bacillati</taxon>
        <taxon>Bacillota</taxon>
        <taxon>Bacilli</taxon>
        <taxon>Bacillales</taxon>
        <taxon>Paenibacillaceae</taxon>
        <taxon>Paenibacillus</taxon>
    </lineage>
</organism>
<dbReference type="RefSeq" id="WP_349655177.1">
    <property type="nucleotide sequence ID" value="NZ_CP027059.1"/>
</dbReference>
<dbReference type="Gene3D" id="3.90.550.10">
    <property type="entry name" value="Spore Coat Polysaccharide Biosynthesis Protein SpsA, Chain A"/>
    <property type="match status" value="1"/>
</dbReference>
<protein>
    <submittedName>
        <fullName evidence="2">Glycosyl transferase family 2</fullName>
    </submittedName>
</protein>